<keyword evidence="1" id="KW-1133">Transmembrane helix</keyword>
<accession>A0A0K2TK21</accession>
<protein>
    <submittedName>
        <fullName evidence="2">Uncharacterized protein</fullName>
    </submittedName>
</protein>
<name>A0A0K2TK21_LEPSM</name>
<keyword evidence="1" id="KW-0472">Membrane</keyword>
<organism evidence="2">
    <name type="scientific">Lepeophtheirus salmonis</name>
    <name type="common">Salmon louse</name>
    <name type="synonym">Caligus salmonis</name>
    <dbReference type="NCBI Taxonomy" id="72036"/>
    <lineage>
        <taxon>Eukaryota</taxon>
        <taxon>Metazoa</taxon>
        <taxon>Ecdysozoa</taxon>
        <taxon>Arthropoda</taxon>
        <taxon>Crustacea</taxon>
        <taxon>Multicrustacea</taxon>
        <taxon>Hexanauplia</taxon>
        <taxon>Copepoda</taxon>
        <taxon>Siphonostomatoida</taxon>
        <taxon>Caligidae</taxon>
        <taxon>Lepeophtheirus</taxon>
    </lineage>
</organism>
<proteinExistence type="predicted"/>
<dbReference type="EMBL" id="HACA01008636">
    <property type="protein sequence ID" value="CDW25997.1"/>
    <property type="molecule type" value="Transcribed_RNA"/>
</dbReference>
<evidence type="ECO:0000256" key="1">
    <source>
        <dbReference type="SAM" id="Phobius"/>
    </source>
</evidence>
<reference evidence="2" key="1">
    <citation type="submission" date="2014-05" db="EMBL/GenBank/DDBJ databases">
        <authorList>
            <person name="Chronopoulou M."/>
        </authorList>
    </citation>
    <scope>NUCLEOTIDE SEQUENCE</scope>
    <source>
        <tissue evidence="2">Whole organism</tissue>
    </source>
</reference>
<dbReference type="AlphaFoldDB" id="A0A0K2TK21"/>
<feature type="transmembrane region" description="Helical" evidence="1">
    <location>
        <begin position="29"/>
        <end position="50"/>
    </location>
</feature>
<sequence length="51" mass="6159">MDSIFGRIYSLELNVRRFVPQLFLEKGRYVHYVPIYLLTYCNTIIHLLILN</sequence>
<keyword evidence="1" id="KW-0812">Transmembrane</keyword>
<evidence type="ECO:0000313" key="2">
    <source>
        <dbReference type="EMBL" id="CDW25997.1"/>
    </source>
</evidence>